<organism evidence="5 6">
    <name type="scientific">Vibrio ulleungensis</name>
    <dbReference type="NCBI Taxonomy" id="2807619"/>
    <lineage>
        <taxon>Bacteria</taxon>
        <taxon>Pseudomonadati</taxon>
        <taxon>Pseudomonadota</taxon>
        <taxon>Gammaproteobacteria</taxon>
        <taxon>Vibrionales</taxon>
        <taxon>Vibrionaceae</taxon>
        <taxon>Vibrio</taxon>
    </lineage>
</organism>
<keyword evidence="1" id="KW-0813">Transport</keyword>
<keyword evidence="2" id="KW-0547">Nucleotide-binding</keyword>
<dbReference type="GO" id="GO:0005524">
    <property type="term" value="F:ATP binding"/>
    <property type="evidence" value="ECO:0007669"/>
    <property type="project" value="UniProtKB-KW"/>
</dbReference>
<gene>
    <name evidence="5" type="ORF">JQC93_19000</name>
</gene>
<dbReference type="PROSITE" id="PS50893">
    <property type="entry name" value="ABC_TRANSPORTER_2"/>
    <property type="match status" value="1"/>
</dbReference>
<comment type="caution">
    <text evidence="5">The sequence shown here is derived from an EMBL/GenBank/DDBJ whole genome shotgun (WGS) entry which is preliminary data.</text>
</comment>
<dbReference type="RefSeq" id="WP_205159915.1">
    <property type="nucleotide sequence ID" value="NZ_JAFEUM010000011.1"/>
</dbReference>
<dbReference type="InterPro" id="IPR027417">
    <property type="entry name" value="P-loop_NTPase"/>
</dbReference>
<keyword evidence="6" id="KW-1185">Reference proteome</keyword>
<dbReference type="PANTHER" id="PTHR42781">
    <property type="entry name" value="SPERMIDINE/PUTRESCINE IMPORT ATP-BINDING PROTEIN POTA"/>
    <property type="match status" value="1"/>
</dbReference>
<evidence type="ECO:0000259" key="4">
    <source>
        <dbReference type="PROSITE" id="PS50893"/>
    </source>
</evidence>
<evidence type="ECO:0000256" key="2">
    <source>
        <dbReference type="ARBA" id="ARBA00022741"/>
    </source>
</evidence>
<dbReference type="Pfam" id="PF00005">
    <property type="entry name" value="ABC_tran"/>
    <property type="match status" value="1"/>
</dbReference>
<accession>A0ABS2HQH9</accession>
<evidence type="ECO:0000313" key="5">
    <source>
        <dbReference type="EMBL" id="MBM7038468.1"/>
    </source>
</evidence>
<dbReference type="SMART" id="SM00382">
    <property type="entry name" value="AAA"/>
    <property type="match status" value="1"/>
</dbReference>
<evidence type="ECO:0000256" key="3">
    <source>
        <dbReference type="ARBA" id="ARBA00022840"/>
    </source>
</evidence>
<dbReference type="InterPro" id="IPR003439">
    <property type="entry name" value="ABC_transporter-like_ATP-bd"/>
</dbReference>
<dbReference type="InterPro" id="IPR050093">
    <property type="entry name" value="ABC_SmlMolc_Importer"/>
</dbReference>
<protein>
    <submittedName>
        <fullName evidence="5">ATP-binding cassette domain-containing protein</fullName>
    </submittedName>
</protein>
<keyword evidence="3 5" id="KW-0067">ATP-binding</keyword>
<dbReference type="PANTHER" id="PTHR42781:SF4">
    <property type="entry name" value="SPERMIDINE_PUTRESCINE IMPORT ATP-BINDING PROTEIN POTA"/>
    <property type="match status" value="1"/>
</dbReference>
<proteinExistence type="predicted"/>
<dbReference type="SUPFAM" id="SSF52540">
    <property type="entry name" value="P-loop containing nucleoside triphosphate hydrolases"/>
    <property type="match status" value="1"/>
</dbReference>
<feature type="domain" description="ABC transporter" evidence="4">
    <location>
        <begin position="3"/>
        <end position="213"/>
    </location>
</feature>
<reference evidence="5 6" key="1">
    <citation type="submission" date="2021-02" db="EMBL/GenBank/DDBJ databases">
        <authorList>
            <person name="Park J.-S."/>
        </authorList>
    </citation>
    <scope>NUCLEOTIDE SEQUENCE [LARGE SCALE GENOMIC DNA]</scope>
    <source>
        <strain evidence="5 6">188UL20-2</strain>
    </source>
</reference>
<evidence type="ECO:0000313" key="6">
    <source>
        <dbReference type="Proteomes" id="UP000809621"/>
    </source>
</evidence>
<name>A0ABS2HQH9_9VIBR</name>
<dbReference type="EMBL" id="JAFEUM010000011">
    <property type="protein sequence ID" value="MBM7038468.1"/>
    <property type="molecule type" value="Genomic_DNA"/>
</dbReference>
<dbReference type="InterPro" id="IPR017871">
    <property type="entry name" value="ABC_transporter-like_CS"/>
</dbReference>
<dbReference type="PROSITE" id="PS00211">
    <property type="entry name" value="ABC_TRANSPORTER_1"/>
    <property type="match status" value="1"/>
</dbReference>
<dbReference type="Gene3D" id="3.40.50.300">
    <property type="entry name" value="P-loop containing nucleotide triphosphate hydrolases"/>
    <property type="match status" value="1"/>
</dbReference>
<dbReference type="Proteomes" id="UP000809621">
    <property type="component" value="Unassembled WGS sequence"/>
</dbReference>
<sequence length="214" mass="23915">MTLSIQSLQINPKNGEPLFDPISFSVEPGEVFSLMGPSGCGKSTLLKVISGHLHPDFTYTGHISLDNTQLCDLEPHLRHVGMLFQEDLLFPHLNIWQNLAFALPNSVKGKDRRQAAIAALSEIGLEHLAESSADQVSGGQRSRLSLLRCLMAKPRALLLDEPFSKLDKHLRDEFRQWVFGQIRTHQLPAIMVTHDIEDVPDAQRLIKLGVQDAR</sequence>
<evidence type="ECO:0000256" key="1">
    <source>
        <dbReference type="ARBA" id="ARBA00022448"/>
    </source>
</evidence>
<dbReference type="InterPro" id="IPR003593">
    <property type="entry name" value="AAA+_ATPase"/>
</dbReference>